<dbReference type="GO" id="GO:0045892">
    <property type="term" value="P:negative regulation of DNA-templated transcription"/>
    <property type="evidence" value="ECO:0007669"/>
    <property type="project" value="UniProtKB-ARBA"/>
</dbReference>
<dbReference type="GO" id="GO:0000976">
    <property type="term" value="F:transcription cis-regulatory region binding"/>
    <property type="evidence" value="ECO:0007669"/>
    <property type="project" value="TreeGrafter"/>
</dbReference>
<dbReference type="PROSITE" id="PS50977">
    <property type="entry name" value="HTH_TETR_2"/>
    <property type="match status" value="1"/>
</dbReference>
<dbReference type="PANTHER" id="PTHR30055:SF146">
    <property type="entry name" value="HTH-TYPE TRANSCRIPTIONAL DUAL REGULATOR CECR"/>
    <property type="match status" value="1"/>
</dbReference>
<dbReference type="FunFam" id="1.10.10.60:FF:000141">
    <property type="entry name" value="TetR family transcriptional regulator"/>
    <property type="match status" value="1"/>
</dbReference>
<dbReference type="EMBL" id="FNOK01000027">
    <property type="protein sequence ID" value="SDY46003.1"/>
    <property type="molecule type" value="Genomic_DNA"/>
</dbReference>
<feature type="DNA-binding region" description="H-T-H motif" evidence="4">
    <location>
        <begin position="42"/>
        <end position="61"/>
    </location>
</feature>
<keyword evidence="2 4" id="KW-0238">DNA-binding</keyword>
<dbReference type="Pfam" id="PF14246">
    <property type="entry name" value="TetR_C_7"/>
    <property type="match status" value="1"/>
</dbReference>
<reference evidence="7" key="1">
    <citation type="submission" date="2016-10" db="EMBL/GenBank/DDBJ databases">
        <authorList>
            <person name="Varghese N."/>
            <person name="Submissions S."/>
        </authorList>
    </citation>
    <scope>NUCLEOTIDE SEQUENCE [LARGE SCALE GENOMIC DNA]</scope>
    <source>
        <strain evidence="7">CGMCC 4.3530</strain>
    </source>
</reference>
<organism evidence="6 7">
    <name type="scientific">Saccharopolyspora shandongensis</name>
    <dbReference type="NCBI Taxonomy" id="418495"/>
    <lineage>
        <taxon>Bacteria</taxon>
        <taxon>Bacillati</taxon>
        <taxon>Actinomycetota</taxon>
        <taxon>Actinomycetes</taxon>
        <taxon>Pseudonocardiales</taxon>
        <taxon>Pseudonocardiaceae</taxon>
        <taxon>Saccharopolyspora</taxon>
    </lineage>
</organism>
<evidence type="ECO:0000259" key="5">
    <source>
        <dbReference type="PROSITE" id="PS50977"/>
    </source>
</evidence>
<evidence type="ECO:0000256" key="4">
    <source>
        <dbReference type="PROSITE-ProRule" id="PRU00335"/>
    </source>
</evidence>
<dbReference type="PRINTS" id="PR00455">
    <property type="entry name" value="HTHTETR"/>
</dbReference>
<dbReference type="OrthoDB" id="7186128at2"/>
<evidence type="ECO:0000256" key="2">
    <source>
        <dbReference type="ARBA" id="ARBA00023125"/>
    </source>
</evidence>
<feature type="domain" description="HTH tetR-type" evidence="5">
    <location>
        <begin position="19"/>
        <end position="79"/>
    </location>
</feature>
<evidence type="ECO:0000313" key="7">
    <source>
        <dbReference type="Proteomes" id="UP000199529"/>
    </source>
</evidence>
<dbReference type="InterPro" id="IPR001647">
    <property type="entry name" value="HTH_TetR"/>
</dbReference>
<evidence type="ECO:0000256" key="3">
    <source>
        <dbReference type="ARBA" id="ARBA00023163"/>
    </source>
</evidence>
<sequence>MSGAGTTAASGRSASRGRIDKRQAILDAAMRVFAREGYAQAGVDAIAAEAGVAKPTVYNHFGDKENLFRQAIAADADRALARNMEVVDQLRSEGDLRPMLEEVGFRLLQCHCDDRSWALRRLLYAELGRFPDLIDIVRGRASDRVTEALADRLARLALAGRLRACDPAEAAEQFAALLTGPMEARARLGTRQVPDDELRTVAAAAVRTFLQAFAPEAD</sequence>
<dbReference type="Gene3D" id="1.10.357.10">
    <property type="entry name" value="Tetracycline Repressor, domain 2"/>
    <property type="match status" value="1"/>
</dbReference>
<dbReference type="InterPro" id="IPR009057">
    <property type="entry name" value="Homeodomain-like_sf"/>
</dbReference>
<dbReference type="Gene3D" id="1.10.10.60">
    <property type="entry name" value="Homeodomain-like"/>
    <property type="match status" value="1"/>
</dbReference>
<gene>
    <name evidence="6" type="ORF">SAMN05216215_102728</name>
</gene>
<evidence type="ECO:0000313" key="6">
    <source>
        <dbReference type="EMBL" id="SDY46003.1"/>
    </source>
</evidence>
<keyword evidence="7" id="KW-1185">Reference proteome</keyword>
<dbReference type="SUPFAM" id="SSF48498">
    <property type="entry name" value="Tetracyclin repressor-like, C-terminal domain"/>
    <property type="match status" value="1"/>
</dbReference>
<dbReference type="InterPro" id="IPR039536">
    <property type="entry name" value="TetR_C_Proteobacteria"/>
</dbReference>
<dbReference type="InterPro" id="IPR050109">
    <property type="entry name" value="HTH-type_TetR-like_transc_reg"/>
</dbReference>
<dbReference type="Proteomes" id="UP000199529">
    <property type="component" value="Unassembled WGS sequence"/>
</dbReference>
<dbReference type="Pfam" id="PF00440">
    <property type="entry name" value="TetR_N"/>
    <property type="match status" value="1"/>
</dbReference>
<dbReference type="PANTHER" id="PTHR30055">
    <property type="entry name" value="HTH-TYPE TRANSCRIPTIONAL REGULATOR RUTR"/>
    <property type="match status" value="1"/>
</dbReference>
<protein>
    <submittedName>
        <fullName evidence="6">Transcriptional regulator, TetR family</fullName>
    </submittedName>
</protein>
<keyword evidence="3" id="KW-0804">Transcription</keyword>
<dbReference type="SUPFAM" id="SSF46689">
    <property type="entry name" value="Homeodomain-like"/>
    <property type="match status" value="1"/>
</dbReference>
<name>A0A1H3K1E2_9PSEU</name>
<dbReference type="InterPro" id="IPR036271">
    <property type="entry name" value="Tet_transcr_reg_TetR-rel_C_sf"/>
</dbReference>
<accession>A0A1H3K1E2</accession>
<dbReference type="AlphaFoldDB" id="A0A1H3K1E2"/>
<proteinExistence type="predicted"/>
<evidence type="ECO:0000256" key="1">
    <source>
        <dbReference type="ARBA" id="ARBA00023015"/>
    </source>
</evidence>
<keyword evidence="1" id="KW-0805">Transcription regulation</keyword>
<dbReference type="RefSeq" id="WP_093269962.1">
    <property type="nucleotide sequence ID" value="NZ_FNOK01000027.1"/>
</dbReference>
<dbReference type="GO" id="GO:0003700">
    <property type="term" value="F:DNA-binding transcription factor activity"/>
    <property type="evidence" value="ECO:0007669"/>
    <property type="project" value="TreeGrafter"/>
</dbReference>
<dbReference type="STRING" id="418495.SAMN05216215_102728"/>